<dbReference type="Pfam" id="PF00441">
    <property type="entry name" value="Acyl-CoA_dh_1"/>
    <property type="match status" value="1"/>
</dbReference>
<sequence>MTAIFDFPAPPEAPNSDALRAEVRAFLAEELADFPPRERALSWTGFSADFSRKLGERGWIAMTWPKEYGGHERSALDRYVVMEELLAAGAPVAAHWISDRQSGPLILRVGTQEQKDLVLPKIAAGECFFCIGMSEPDSGSDLAATRTRATPVEGGFRVNGTKVWTTWAHKSHYMILFCRTDGGPEDRHKGVSQLLVDLTTPGITIRPIKDLTGGEHFNEVVFDDVFLPESAVIGTRGDGWNQVTSELAFERSGPERFLSSMALLQELIGRLSQQPGNERAEVVIGRLSAHLMVLRRLSRSVSGMLERGENPALQASMVKDLGADFEQSIPDIARSLIECEPDQTAREEYAATFAEVLLSVPSYSLRGGTREILRGIIARGLGLR</sequence>
<evidence type="ECO:0000256" key="5">
    <source>
        <dbReference type="RuleBase" id="RU362125"/>
    </source>
</evidence>
<dbReference type="InterPro" id="IPR052161">
    <property type="entry name" value="Mycobact_Acyl-CoA_DH"/>
</dbReference>
<dbReference type="GO" id="GO:0050660">
    <property type="term" value="F:flavin adenine dinucleotide binding"/>
    <property type="evidence" value="ECO:0007669"/>
    <property type="project" value="InterPro"/>
</dbReference>
<reference evidence="9 10" key="1">
    <citation type="submission" date="2016-10" db="EMBL/GenBank/DDBJ databases">
        <authorList>
            <person name="de Groot N.N."/>
        </authorList>
    </citation>
    <scope>NUCLEOTIDE SEQUENCE [LARGE SCALE GENOMIC DNA]</scope>
    <source>
        <strain evidence="9 10">DSM 17890</strain>
    </source>
</reference>
<keyword evidence="10" id="KW-1185">Reference proteome</keyword>
<dbReference type="InterPro" id="IPR006091">
    <property type="entry name" value="Acyl-CoA_Oxase/DH_mid-dom"/>
</dbReference>
<evidence type="ECO:0000313" key="9">
    <source>
        <dbReference type="EMBL" id="SDX36069.1"/>
    </source>
</evidence>
<dbReference type="InterPro" id="IPR046373">
    <property type="entry name" value="Acyl-CoA_Oxase/DH_mid-dom_sf"/>
</dbReference>
<dbReference type="OrthoDB" id="9780544at2"/>
<dbReference type="InterPro" id="IPR013786">
    <property type="entry name" value="AcylCoA_DH/ox_N"/>
</dbReference>
<dbReference type="EMBL" id="FNMZ01000004">
    <property type="protein sequence ID" value="SDX36069.1"/>
    <property type="molecule type" value="Genomic_DNA"/>
</dbReference>
<feature type="domain" description="Acyl-CoA dehydrogenase/oxidase N-terminal" evidence="8">
    <location>
        <begin position="16"/>
        <end position="126"/>
    </location>
</feature>
<dbReference type="Proteomes" id="UP000199118">
    <property type="component" value="Unassembled WGS sequence"/>
</dbReference>
<proteinExistence type="inferred from homology"/>
<keyword evidence="2 5" id="KW-0285">Flavoprotein</keyword>
<dbReference type="PANTHER" id="PTHR43292:SF4">
    <property type="entry name" value="ACYL-COA DEHYDROGENASE FADE34"/>
    <property type="match status" value="1"/>
</dbReference>
<organism evidence="9 10">
    <name type="scientific">Albimonas donghaensis</name>
    <dbReference type="NCBI Taxonomy" id="356660"/>
    <lineage>
        <taxon>Bacteria</taxon>
        <taxon>Pseudomonadati</taxon>
        <taxon>Pseudomonadota</taxon>
        <taxon>Alphaproteobacteria</taxon>
        <taxon>Rhodobacterales</taxon>
        <taxon>Paracoccaceae</taxon>
        <taxon>Albimonas</taxon>
    </lineage>
</organism>
<keyword evidence="4 5" id="KW-0560">Oxidoreductase</keyword>
<dbReference type="InterPro" id="IPR009100">
    <property type="entry name" value="AcylCoA_DH/oxidase_NM_dom_sf"/>
</dbReference>
<keyword evidence="3 5" id="KW-0274">FAD</keyword>
<dbReference type="STRING" id="356660.SAMN05444336_104411"/>
<dbReference type="Gene3D" id="1.10.540.10">
    <property type="entry name" value="Acyl-CoA dehydrogenase/oxidase, N-terminal domain"/>
    <property type="match status" value="1"/>
</dbReference>
<dbReference type="GO" id="GO:0005886">
    <property type="term" value="C:plasma membrane"/>
    <property type="evidence" value="ECO:0007669"/>
    <property type="project" value="TreeGrafter"/>
</dbReference>
<evidence type="ECO:0000256" key="4">
    <source>
        <dbReference type="ARBA" id="ARBA00023002"/>
    </source>
</evidence>
<feature type="domain" description="Acyl-CoA oxidase/dehydrogenase middle" evidence="7">
    <location>
        <begin position="130"/>
        <end position="225"/>
    </location>
</feature>
<evidence type="ECO:0000259" key="8">
    <source>
        <dbReference type="Pfam" id="PF02771"/>
    </source>
</evidence>
<dbReference type="GO" id="GO:0003995">
    <property type="term" value="F:acyl-CoA dehydrogenase activity"/>
    <property type="evidence" value="ECO:0007669"/>
    <property type="project" value="InterPro"/>
</dbReference>
<dbReference type="Gene3D" id="2.40.110.10">
    <property type="entry name" value="Butyryl-CoA Dehydrogenase, subunit A, domain 2"/>
    <property type="match status" value="1"/>
</dbReference>
<gene>
    <name evidence="9" type="ORF">SAMN05444336_104411</name>
</gene>
<dbReference type="InterPro" id="IPR037069">
    <property type="entry name" value="AcylCoA_DH/ox_N_sf"/>
</dbReference>
<comment type="cofactor">
    <cofactor evidence="1 5">
        <name>FAD</name>
        <dbReference type="ChEBI" id="CHEBI:57692"/>
    </cofactor>
</comment>
<name>A0A1H3B4T9_9RHOB</name>
<dbReference type="PROSITE" id="PS00072">
    <property type="entry name" value="ACYL_COA_DH_1"/>
    <property type="match status" value="1"/>
</dbReference>
<evidence type="ECO:0000256" key="2">
    <source>
        <dbReference type="ARBA" id="ARBA00022630"/>
    </source>
</evidence>
<evidence type="ECO:0000256" key="1">
    <source>
        <dbReference type="ARBA" id="ARBA00001974"/>
    </source>
</evidence>
<dbReference type="Gene3D" id="1.20.140.10">
    <property type="entry name" value="Butyryl-CoA Dehydrogenase, subunit A, domain 3"/>
    <property type="match status" value="1"/>
</dbReference>
<dbReference type="InterPro" id="IPR009075">
    <property type="entry name" value="AcylCo_DH/oxidase_C"/>
</dbReference>
<evidence type="ECO:0000256" key="3">
    <source>
        <dbReference type="ARBA" id="ARBA00022827"/>
    </source>
</evidence>
<dbReference type="Pfam" id="PF02770">
    <property type="entry name" value="Acyl-CoA_dh_M"/>
    <property type="match status" value="1"/>
</dbReference>
<dbReference type="FunFam" id="2.40.110.10:FF:000011">
    <property type="entry name" value="Acyl-CoA dehydrogenase FadE34"/>
    <property type="match status" value="1"/>
</dbReference>
<protein>
    <submittedName>
        <fullName evidence="9">Acyl-CoA dehydrogenase</fullName>
    </submittedName>
</protein>
<comment type="similarity">
    <text evidence="5">Belongs to the acyl-CoA dehydrogenase family.</text>
</comment>
<dbReference type="RefSeq" id="WP_092682843.1">
    <property type="nucleotide sequence ID" value="NZ_FNMZ01000004.1"/>
</dbReference>
<evidence type="ECO:0000259" key="7">
    <source>
        <dbReference type="Pfam" id="PF02770"/>
    </source>
</evidence>
<dbReference type="PANTHER" id="PTHR43292">
    <property type="entry name" value="ACYL-COA DEHYDROGENASE"/>
    <property type="match status" value="1"/>
</dbReference>
<evidence type="ECO:0000259" key="6">
    <source>
        <dbReference type="Pfam" id="PF00441"/>
    </source>
</evidence>
<feature type="domain" description="Acyl-CoA dehydrogenase/oxidase C-terminal" evidence="6">
    <location>
        <begin position="237"/>
        <end position="381"/>
    </location>
</feature>
<dbReference type="SUPFAM" id="SSF56645">
    <property type="entry name" value="Acyl-CoA dehydrogenase NM domain-like"/>
    <property type="match status" value="1"/>
</dbReference>
<accession>A0A1H3B4T9</accession>
<dbReference type="InterPro" id="IPR006089">
    <property type="entry name" value="Acyl-CoA_DH_CS"/>
</dbReference>
<dbReference type="AlphaFoldDB" id="A0A1H3B4T9"/>
<evidence type="ECO:0000313" key="10">
    <source>
        <dbReference type="Proteomes" id="UP000199118"/>
    </source>
</evidence>
<dbReference type="Pfam" id="PF02771">
    <property type="entry name" value="Acyl-CoA_dh_N"/>
    <property type="match status" value="1"/>
</dbReference>